<comment type="caution">
    <text evidence="2">The sequence shown here is derived from an EMBL/GenBank/DDBJ whole genome shotgun (WGS) entry which is preliminary data.</text>
</comment>
<dbReference type="Proteomes" id="UP001501594">
    <property type="component" value="Unassembled WGS sequence"/>
</dbReference>
<dbReference type="EMBL" id="BAABAU010000006">
    <property type="protein sequence ID" value="GAA4267763.1"/>
    <property type="molecule type" value="Genomic_DNA"/>
</dbReference>
<dbReference type="RefSeq" id="WP_344798373.1">
    <property type="nucleotide sequence ID" value="NZ_BAABAU010000006.1"/>
</dbReference>
<protein>
    <recommendedName>
        <fullName evidence="4">Lipoprotein</fullName>
    </recommendedName>
</protein>
<sequence>MSVSARLTAVVIGAGLLAVAATGCASSTPSPAPTVTKTVTVATPAPVATIKPGDPDMSAAAVCGQFSALFSIETNATAAARAGTITRAVEAAELSSIVPGMKEAASSDSGVQSAQQKLAAALSASSTSAPGLPYDPSSTEYRAAQQQLVSACRAAGSQISEYVNVGG</sequence>
<keyword evidence="1" id="KW-0732">Signal</keyword>
<evidence type="ECO:0000256" key="1">
    <source>
        <dbReference type="SAM" id="SignalP"/>
    </source>
</evidence>
<accession>A0ABP8E6E2</accession>
<organism evidence="2 3">
    <name type="scientific">Frondihabitans peucedani</name>
    <dbReference type="NCBI Taxonomy" id="598626"/>
    <lineage>
        <taxon>Bacteria</taxon>
        <taxon>Bacillati</taxon>
        <taxon>Actinomycetota</taxon>
        <taxon>Actinomycetes</taxon>
        <taxon>Micrococcales</taxon>
        <taxon>Microbacteriaceae</taxon>
        <taxon>Frondihabitans</taxon>
    </lineage>
</organism>
<keyword evidence="3" id="KW-1185">Reference proteome</keyword>
<dbReference type="PROSITE" id="PS51257">
    <property type="entry name" value="PROKAR_LIPOPROTEIN"/>
    <property type="match status" value="1"/>
</dbReference>
<feature type="chain" id="PRO_5045086146" description="Lipoprotein" evidence="1">
    <location>
        <begin position="21"/>
        <end position="167"/>
    </location>
</feature>
<feature type="signal peptide" evidence="1">
    <location>
        <begin position="1"/>
        <end position="20"/>
    </location>
</feature>
<evidence type="ECO:0008006" key="4">
    <source>
        <dbReference type="Google" id="ProtNLM"/>
    </source>
</evidence>
<reference evidence="3" key="1">
    <citation type="journal article" date="2019" name="Int. J. Syst. Evol. Microbiol.">
        <title>The Global Catalogue of Microorganisms (GCM) 10K type strain sequencing project: providing services to taxonomists for standard genome sequencing and annotation.</title>
        <authorList>
            <consortium name="The Broad Institute Genomics Platform"/>
            <consortium name="The Broad Institute Genome Sequencing Center for Infectious Disease"/>
            <person name="Wu L."/>
            <person name="Ma J."/>
        </authorList>
    </citation>
    <scope>NUCLEOTIDE SEQUENCE [LARGE SCALE GENOMIC DNA]</scope>
    <source>
        <strain evidence="3">JCM 17442</strain>
    </source>
</reference>
<evidence type="ECO:0000313" key="2">
    <source>
        <dbReference type="EMBL" id="GAA4267763.1"/>
    </source>
</evidence>
<gene>
    <name evidence="2" type="ORF">GCM10022256_33750</name>
</gene>
<proteinExistence type="predicted"/>
<name>A0ABP8E6E2_9MICO</name>
<evidence type="ECO:0000313" key="3">
    <source>
        <dbReference type="Proteomes" id="UP001501594"/>
    </source>
</evidence>